<evidence type="ECO:0000256" key="1">
    <source>
        <dbReference type="SAM" id="MobiDB-lite"/>
    </source>
</evidence>
<comment type="caution">
    <text evidence="2">The sequence shown here is derived from an EMBL/GenBank/DDBJ whole genome shotgun (WGS) entry which is preliminary data.</text>
</comment>
<name>A0ABS8VLP5_DATST</name>
<dbReference type="EMBL" id="JACEIK010005339">
    <property type="protein sequence ID" value="MCE0481260.1"/>
    <property type="molecule type" value="Genomic_DNA"/>
</dbReference>
<sequence length="53" mass="6082">MKESPLKAWKGHLFPKDIGNICNVSIVENEMERAEHVSKASPKKKMSKSEWVK</sequence>
<accession>A0ABS8VLP5</accession>
<keyword evidence="3" id="KW-1185">Reference proteome</keyword>
<feature type="non-terminal residue" evidence="2">
    <location>
        <position position="53"/>
    </location>
</feature>
<gene>
    <name evidence="2" type="ORF">HAX54_038856</name>
</gene>
<dbReference type="Proteomes" id="UP000823775">
    <property type="component" value="Unassembled WGS sequence"/>
</dbReference>
<organism evidence="2 3">
    <name type="scientific">Datura stramonium</name>
    <name type="common">Jimsonweed</name>
    <name type="synonym">Common thornapple</name>
    <dbReference type="NCBI Taxonomy" id="4076"/>
    <lineage>
        <taxon>Eukaryota</taxon>
        <taxon>Viridiplantae</taxon>
        <taxon>Streptophyta</taxon>
        <taxon>Embryophyta</taxon>
        <taxon>Tracheophyta</taxon>
        <taxon>Spermatophyta</taxon>
        <taxon>Magnoliopsida</taxon>
        <taxon>eudicotyledons</taxon>
        <taxon>Gunneridae</taxon>
        <taxon>Pentapetalae</taxon>
        <taxon>asterids</taxon>
        <taxon>lamiids</taxon>
        <taxon>Solanales</taxon>
        <taxon>Solanaceae</taxon>
        <taxon>Solanoideae</taxon>
        <taxon>Datureae</taxon>
        <taxon>Datura</taxon>
    </lineage>
</organism>
<protein>
    <submittedName>
        <fullName evidence="2">Uncharacterized protein</fullName>
    </submittedName>
</protein>
<reference evidence="2 3" key="1">
    <citation type="journal article" date="2021" name="BMC Genomics">
        <title>Datura genome reveals duplications of psychoactive alkaloid biosynthetic genes and high mutation rate following tissue culture.</title>
        <authorList>
            <person name="Rajewski A."/>
            <person name="Carter-House D."/>
            <person name="Stajich J."/>
            <person name="Litt A."/>
        </authorList>
    </citation>
    <scope>NUCLEOTIDE SEQUENCE [LARGE SCALE GENOMIC DNA]</scope>
    <source>
        <strain evidence="2">AR-01</strain>
    </source>
</reference>
<proteinExistence type="predicted"/>
<evidence type="ECO:0000313" key="3">
    <source>
        <dbReference type="Proteomes" id="UP000823775"/>
    </source>
</evidence>
<evidence type="ECO:0000313" key="2">
    <source>
        <dbReference type="EMBL" id="MCE0481260.1"/>
    </source>
</evidence>
<feature type="region of interest" description="Disordered" evidence="1">
    <location>
        <begin position="33"/>
        <end position="53"/>
    </location>
</feature>